<dbReference type="InterPro" id="IPR029056">
    <property type="entry name" value="Ribokinase-like"/>
</dbReference>
<proteinExistence type="predicted"/>
<keyword evidence="1 5" id="KW-0808">Transferase</keyword>
<evidence type="ECO:0000313" key="6">
    <source>
        <dbReference type="Proteomes" id="UP001238496"/>
    </source>
</evidence>
<keyword evidence="2" id="KW-0418">Kinase</keyword>
<feature type="region of interest" description="Disordered" evidence="3">
    <location>
        <begin position="266"/>
        <end position="288"/>
    </location>
</feature>
<feature type="domain" description="Carbohydrate kinase PfkB" evidence="4">
    <location>
        <begin position="176"/>
        <end position="260"/>
    </location>
</feature>
<dbReference type="InterPro" id="IPR011611">
    <property type="entry name" value="PfkB_dom"/>
</dbReference>
<dbReference type="PANTHER" id="PTHR10584:SF166">
    <property type="entry name" value="RIBOKINASE"/>
    <property type="match status" value="1"/>
</dbReference>
<dbReference type="Pfam" id="PF00294">
    <property type="entry name" value="PfkB"/>
    <property type="match status" value="2"/>
</dbReference>
<organism evidence="5 6">
    <name type="scientific">Peteryoungia aggregata LMG 23059</name>
    <dbReference type="NCBI Taxonomy" id="1368425"/>
    <lineage>
        <taxon>Bacteria</taxon>
        <taxon>Pseudomonadati</taxon>
        <taxon>Pseudomonadota</taxon>
        <taxon>Alphaproteobacteria</taxon>
        <taxon>Hyphomicrobiales</taxon>
        <taxon>Rhizobiaceae</taxon>
        <taxon>Peteryoungia</taxon>
    </lineage>
</organism>
<feature type="domain" description="Carbohydrate kinase PfkB" evidence="4">
    <location>
        <begin position="7"/>
        <end position="115"/>
    </location>
</feature>
<dbReference type="GO" id="GO:0008865">
    <property type="term" value="F:fructokinase activity"/>
    <property type="evidence" value="ECO:0007669"/>
    <property type="project" value="UniProtKB-EC"/>
</dbReference>
<dbReference type="PROSITE" id="PS00584">
    <property type="entry name" value="PFKB_KINASES_2"/>
    <property type="match status" value="1"/>
</dbReference>
<dbReference type="PANTHER" id="PTHR10584">
    <property type="entry name" value="SUGAR KINASE"/>
    <property type="match status" value="1"/>
</dbReference>
<dbReference type="SUPFAM" id="SSF53613">
    <property type="entry name" value="Ribokinase-like"/>
    <property type="match status" value="1"/>
</dbReference>
<accession>A0ABU0G1W2</accession>
<sequence>MTGARRNRVVVIGHINHDRIWRLSEPLRAGGRIAWTSRETRLGGGGYFTARRLLELGHPVALLSNLMDDTNGDAALAELQEAGFDTTLIARREGATDFADILLDPTGERTILSSERRLSRTFLLDQPIAALAFYVNAPKLPEAIIASLAAAPLVVSQMPLREGEPRPADIMVGSKADLPGVNLTDTWRRAQALGSARLRHLVMTDGPGAISVFDGKDETRVTLKRVVHVRDTIGAGDSFSGALIHALLRGIDIVEASRSAGDETADWLERREARSAQQQQNPAPRTFA</sequence>
<gene>
    <name evidence="5" type="ORF">J2045_000317</name>
</gene>
<evidence type="ECO:0000256" key="3">
    <source>
        <dbReference type="SAM" id="MobiDB-lite"/>
    </source>
</evidence>
<comment type="caution">
    <text evidence="5">The sequence shown here is derived from an EMBL/GenBank/DDBJ whole genome shotgun (WGS) entry which is preliminary data.</text>
</comment>
<reference evidence="5 6" key="1">
    <citation type="submission" date="2023-07" db="EMBL/GenBank/DDBJ databases">
        <title>Genomic Encyclopedia of Type Strains, Phase IV (KMG-IV): sequencing the most valuable type-strain genomes for metagenomic binning, comparative biology and taxonomic classification.</title>
        <authorList>
            <person name="Goeker M."/>
        </authorList>
    </citation>
    <scope>NUCLEOTIDE SEQUENCE [LARGE SCALE GENOMIC DNA]</scope>
    <source>
        <strain evidence="5 6">DSM 1111</strain>
    </source>
</reference>
<dbReference type="Proteomes" id="UP001238496">
    <property type="component" value="Unassembled WGS sequence"/>
</dbReference>
<evidence type="ECO:0000256" key="1">
    <source>
        <dbReference type="ARBA" id="ARBA00022679"/>
    </source>
</evidence>
<name>A0ABU0G1W2_9HYPH</name>
<dbReference type="RefSeq" id="WP_307368525.1">
    <property type="nucleotide sequence ID" value="NZ_JAUSUW010000001.1"/>
</dbReference>
<keyword evidence="6" id="KW-1185">Reference proteome</keyword>
<dbReference type="InterPro" id="IPR002173">
    <property type="entry name" value="Carboh/pur_kinase_PfkB_CS"/>
</dbReference>
<dbReference type="EC" id="2.7.1.4" evidence="5"/>
<evidence type="ECO:0000313" key="5">
    <source>
        <dbReference type="EMBL" id="MDQ0419307.1"/>
    </source>
</evidence>
<dbReference type="EMBL" id="JAUSUW010000001">
    <property type="protein sequence ID" value="MDQ0419307.1"/>
    <property type="molecule type" value="Genomic_DNA"/>
</dbReference>
<dbReference type="Gene3D" id="3.40.1190.20">
    <property type="match status" value="1"/>
</dbReference>
<evidence type="ECO:0000259" key="4">
    <source>
        <dbReference type="Pfam" id="PF00294"/>
    </source>
</evidence>
<protein>
    <submittedName>
        <fullName evidence="5">Fructokinase</fullName>
        <ecNumber evidence="5">2.7.1.4</ecNumber>
    </submittedName>
</protein>
<evidence type="ECO:0000256" key="2">
    <source>
        <dbReference type="ARBA" id="ARBA00022777"/>
    </source>
</evidence>